<evidence type="ECO:0000259" key="1">
    <source>
        <dbReference type="Pfam" id="PF08241"/>
    </source>
</evidence>
<dbReference type="Pfam" id="PF08241">
    <property type="entry name" value="Methyltransf_11"/>
    <property type="match status" value="1"/>
</dbReference>
<dbReference type="GO" id="GO:0008757">
    <property type="term" value="F:S-adenosylmethionine-dependent methyltransferase activity"/>
    <property type="evidence" value="ECO:0007669"/>
    <property type="project" value="InterPro"/>
</dbReference>
<evidence type="ECO:0000313" key="2">
    <source>
        <dbReference type="EMBL" id="MBN8195942.1"/>
    </source>
</evidence>
<proteinExistence type="predicted"/>
<dbReference type="GO" id="GO:0032259">
    <property type="term" value="P:methylation"/>
    <property type="evidence" value="ECO:0007669"/>
    <property type="project" value="UniProtKB-KW"/>
</dbReference>
<dbReference type="AlphaFoldDB" id="A0A8I1M6Q7"/>
<dbReference type="InterPro" id="IPR013216">
    <property type="entry name" value="Methyltransf_11"/>
</dbReference>
<gene>
    <name evidence="2" type="ORF">JF547_05620</name>
</gene>
<dbReference type="CDD" id="cd02440">
    <property type="entry name" value="AdoMet_MTases"/>
    <property type="match status" value="1"/>
</dbReference>
<dbReference type="SUPFAM" id="SSF53335">
    <property type="entry name" value="S-adenosyl-L-methionine-dependent methyltransferases"/>
    <property type="match status" value="1"/>
</dbReference>
<feature type="domain" description="Methyltransferase type 11" evidence="1">
    <location>
        <begin position="94"/>
        <end position="186"/>
    </location>
</feature>
<dbReference type="PANTHER" id="PTHR43861">
    <property type="entry name" value="TRANS-ACONITATE 2-METHYLTRANSFERASE-RELATED"/>
    <property type="match status" value="1"/>
</dbReference>
<organism evidence="2 3">
    <name type="scientific">Thalassospira povalilytica</name>
    <dbReference type="NCBI Taxonomy" id="732237"/>
    <lineage>
        <taxon>Bacteria</taxon>
        <taxon>Pseudomonadati</taxon>
        <taxon>Pseudomonadota</taxon>
        <taxon>Alphaproteobacteria</taxon>
        <taxon>Rhodospirillales</taxon>
        <taxon>Thalassospiraceae</taxon>
        <taxon>Thalassospira</taxon>
    </lineage>
</organism>
<dbReference type="Gene3D" id="3.40.50.150">
    <property type="entry name" value="Vaccinia Virus protein VP39"/>
    <property type="match status" value="1"/>
</dbReference>
<name>A0A8I1M6Q7_9PROT</name>
<keyword evidence="2" id="KW-0489">Methyltransferase</keyword>
<dbReference type="InterPro" id="IPR029063">
    <property type="entry name" value="SAM-dependent_MTases_sf"/>
</dbReference>
<comment type="caution">
    <text evidence="2">The sequence shown here is derived from an EMBL/GenBank/DDBJ whole genome shotgun (WGS) entry which is preliminary data.</text>
</comment>
<evidence type="ECO:0000313" key="3">
    <source>
        <dbReference type="Proteomes" id="UP000664405"/>
    </source>
</evidence>
<dbReference type="Proteomes" id="UP000664405">
    <property type="component" value="Unassembled WGS sequence"/>
</dbReference>
<sequence length="256" mass="28957">MRSLVLSLVAVLSWIYRLVPSRIRGGLIFGLLMLESRVGAPAQSLPRLYAIKDNLERLLSERAMAYEGGEHPKHRLMRYHDFFVQNISSDSTVVDIGCGNGAVARSIAAGVSGSKVIGVEMDRARFNQAQASNNPENLQFIFGDAFQVLPDVQADTVVLSNVLEHIEDRQRFLRRIVEVLAPSKLLIRVPAFEREWHVPLREELGITYFNDRTHYIEHTVAEFEEEMRNADIKINSLGTIWGEIWSVCEPLQVGDQ</sequence>
<keyword evidence="2" id="KW-0808">Transferase</keyword>
<protein>
    <submittedName>
        <fullName evidence="2">Class I SAM-dependent methyltransferase</fullName>
    </submittedName>
</protein>
<dbReference type="RefSeq" id="WP_206926851.1">
    <property type="nucleotide sequence ID" value="NZ_JAEKJW010000001.1"/>
</dbReference>
<reference evidence="2" key="1">
    <citation type="submission" date="2020-12" db="EMBL/GenBank/DDBJ databases">
        <title>Oil enriched cultivation method for isolating marine PHA-producing bacteria.</title>
        <authorList>
            <person name="Zheng W."/>
            <person name="Yu S."/>
            <person name="Huang Y."/>
        </authorList>
    </citation>
    <scope>NUCLEOTIDE SEQUENCE</scope>
    <source>
        <strain evidence="2">SY-2-3</strain>
    </source>
</reference>
<dbReference type="EMBL" id="JAEKJW010000001">
    <property type="protein sequence ID" value="MBN8195942.1"/>
    <property type="molecule type" value="Genomic_DNA"/>
</dbReference>
<accession>A0A8I1M6Q7</accession>